<dbReference type="GO" id="GO:0004061">
    <property type="term" value="F:arylformamidase activity"/>
    <property type="evidence" value="ECO:0007669"/>
    <property type="project" value="EnsemblFungi"/>
</dbReference>
<keyword evidence="1" id="KW-0378">Hydrolase</keyword>
<organism evidence="3 4">
    <name type="scientific">Zygosaccharomyces rouxii</name>
    <dbReference type="NCBI Taxonomy" id="4956"/>
    <lineage>
        <taxon>Eukaryota</taxon>
        <taxon>Fungi</taxon>
        <taxon>Dikarya</taxon>
        <taxon>Ascomycota</taxon>
        <taxon>Saccharomycotina</taxon>
        <taxon>Saccharomycetes</taxon>
        <taxon>Saccharomycetales</taxon>
        <taxon>Saccharomycetaceae</taxon>
        <taxon>Zygosaccharomyces</taxon>
    </lineage>
</organism>
<evidence type="ECO:0000313" key="4">
    <source>
        <dbReference type="Proteomes" id="UP000187013"/>
    </source>
</evidence>
<accession>A0A1Q3A0C2</accession>
<dbReference type="InterPro" id="IPR029058">
    <property type="entry name" value="AB_hydrolase_fold"/>
</dbReference>
<dbReference type="PANTHER" id="PTHR48081:SF33">
    <property type="entry name" value="KYNURENINE FORMAMIDASE"/>
    <property type="match status" value="1"/>
</dbReference>
<dbReference type="Pfam" id="PF07859">
    <property type="entry name" value="Abhydrolase_3"/>
    <property type="match status" value="1"/>
</dbReference>
<dbReference type="EMBL" id="BDGX01000014">
    <property type="protein sequence ID" value="GAV49136.1"/>
    <property type="molecule type" value="Genomic_DNA"/>
</dbReference>
<dbReference type="SUPFAM" id="SSF53474">
    <property type="entry name" value="alpha/beta-Hydrolases"/>
    <property type="match status" value="1"/>
</dbReference>
<dbReference type="AlphaFoldDB" id="A0A1Q3A0C2"/>
<gene>
    <name evidence="3" type="ORF">ZYGR_0N05420</name>
</gene>
<dbReference type="OrthoDB" id="420264at2759"/>
<evidence type="ECO:0000256" key="1">
    <source>
        <dbReference type="ARBA" id="ARBA00022801"/>
    </source>
</evidence>
<feature type="domain" description="Alpha/beta hydrolase fold-3" evidence="2">
    <location>
        <begin position="20"/>
        <end position="116"/>
    </location>
</feature>
<protein>
    <recommendedName>
        <fullName evidence="2">Alpha/beta hydrolase fold-3 domain-containing protein</fullName>
    </recommendedName>
</protein>
<comment type="caution">
    <text evidence="3">The sequence shown here is derived from an EMBL/GenBank/DDBJ whole genome shotgun (WGS) entry which is preliminary data.</text>
</comment>
<dbReference type="Proteomes" id="UP000187013">
    <property type="component" value="Unassembled WGS sequence"/>
</dbReference>
<evidence type="ECO:0000313" key="3">
    <source>
        <dbReference type="EMBL" id="GAV49136.1"/>
    </source>
</evidence>
<dbReference type="OMA" id="DHYDIMK"/>
<dbReference type="PANTHER" id="PTHR48081">
    <property type="entry name" value="AB HYDROLASE SUPERFAMILY PROTEIN C4A8.06C"/>
    <property type="match status" value="1"/>
</dbReference>
<proteinExistence type="predicted"/>
<dbReference type="eggNOG" id="ENOG502S28Q">
    <property type="taxonomic scope" value="Eukaryota"/>
</dbReference>
<evidence type="ECO:0000259" key="2">
    <source>
        <dbReference type="Pfam" id="PF07859"/>
    </source>
</evidence>
<dbReference type="GO" id="GO:0030307">
    <property type="term" value="P:positive regulation of cell growth"/>
    <property type="evidence" value="ECO:0007669"/>
    <property type="project" value="EnsemblFungi"/>
</dbReference>
<name>A0A1Q3A0C2_ZYGRO</name>
<reference evidence="3 4" key="1">
    <citation type="submission" date="2016-08" db="EMBL/GenBank/DDBJ databases">
        <title>Draft genome sequence of allopolyploid Zygosaccharomyces rouxii.</title>
        <authorList>
            <person name="Watanabe J."/>
            <person name="Uehara K."/>
            <person name="Mogi Y."/>
            <person name="Tsukioka Y."/>
        </authorList>
    </citation>
    <scope>NUCLEOTIDE SEQUENCE [LARGE SCALE GENOMIC DNA]</scope>
    <source>
        <strain evidence="3 4">NBRC 110957</strain>
    </source>
</reference>
<sequence length="233" mass="26950">MEDKTLYGKTVEFNKGRNALVFIHGGAWIDVDNTPWDFQSLCQDILKLDYQCGLYGIEYRLSPGVKHPTHLKDVIENLYRLVNDQDLDQLQLVGHSVGATLAWQVATCELDDYKVRLVKSKLNAIWLVDGIYSILELLEEYPDYSSFVSKAFDDVPFEEPGQSVIRLPREMSIRIVHSYEDELLSPRQSNHLIQILETNRRSFHFYIDSLGFHNQVYSNANLAQYIVDNVKFT</sequence>
<dbReference type="InterPro" id="IPR013094">
    <property type="entry name" value="AB_hydrolase_3"/>
</dbReference>
<dbReference type="InterPro" id="IPR050300">
    <property type="entry name" value="GDXG_lipolytic_enzyme"/>
</dbReference>
<dbReference type="Gene3D" id="3.40.50.1820">
    <property type="entry name" value="alpha/beta hydrolase"/>
    <property type="match status" value="1"/>
</dbReference>
<dbReference type="GO" id="GO:0009435">
    <property type="term" value="P:NAD+ biosynthetic process"/>
    <property type="evidence" value="ECO:0007669"/>
    <property type="project" value="EnsemblFungi"/>
</dbReference>